<name>A0ACB5RB03_9CLOT</name>
<reference evidence="1" key="1">
    <citation type="journal article" date="2025" name="Int. J. Syst. Evol. Microbiol.">
        <title>Inconstantimicrobium mannanitabidum sp. nov., a novel member of the family Clostridiaceae isolated from anoxic soil under the treatment of reductive soil disinfestation.</title>
        <authorList>
            <person name="Ueki A."/>
            <person name="Tonouchi A."/>
            <person name="Honma S."/>
            <person name="Kaku N."/>
            <person name="Ueki K."/>
        </authorList>
    </citation>
    <scope>NUCLEOTIDE SEQUENCE</scope>
    <source>
        <strain evidence="1">TW13</strain>
    </source>
</reference>
<keyword evidence="2" id="KW-1185">Reference proteome</keyword>
<evidence type="ECO:0000313" key="1">
    <source>
        <dbReference type="EMBL" id="GKX66151.1"/>
    </source>
</evidence>
<protein>
    <submittedName>
        <fullName evidence="1">Stage III sporulation protein AG</fullName>
    </submittedName>
</protein>
<sequence length="193" mass="21245">MGNKDFFKDLMKKENKWKLILALLLLVLLYMSISFFTSGPSNKTTMAKVDSNNDNNQSAALKNYEEAQKIELKNILREVQGIGNVEVMISFESGETKVPAMDSNTQSSTTEETDKEGGKRVTNQKTDGDKVVMSSSNGGNEPLIVKTYKPKITGVMVVAEGADDSKVKYDIAQAVSTLYGIGLDKVNVYPMKK</sequence>
<proteinExistence type="predicted"/>
<comment type="caution">
    <text evidence="1">The sequence shown here is derived from an EMBL/GenBank/DDBJ whole genome shotgun (WGS) entry which is preliminary data.</text>
</comment>
<gene>
    <name evidence="1" type="ORF">rsdtw13_14090</name>
</gene>
<organism evidence="1 2">
    <name type="scientific">Inconstantimicrobium mannanitabidum</name>
    <dbReference type="NCBI Taxonomy" id="1604901"/>
    <lineage>
        <taxon>Bacteria</taxon>
        <taxon>Bacillati</taxon>
        <taxon>Bacillota</taxon>
        <taxon>Clostridia</taxon>
        <taxon>Eubacteriales</taxon>
        <taxon>Clostridiaceae</taxon>
        <taxon>Inconstantimicrobium</taxon>
    </lineage>
</organism>
<accession>A0ACB5RB03</accession>
<dbReference type="Proteomes" id="UP001058074">
    <property type="component" value="Unassembled WGS sequence"/>
</dbReference>
<dbReference type="EMBL" id="BROD01000001">
    <property type="protein sequence ID" value="GKX66151.1"/>
    <property type="molecule type" value="Genomic_DNA"/>
</dbReference>
<evidence type="ECO:0000313" key="2">
    <source>
        <dbReference type="Proteomes" id="UP001058074"/>
    </source>
</evidence>